<evidence type="ECO:0000256" key="2">
    <source>
        <dbReference type="ARBA" id="ARBA00022598"/>
    </source>
</evidence>
<dbReference type="SUPFAM" id="SSF50249">
    <property type="entry name" value="Nucleic acid-binding proteins"/>
    <property type="match status" value="1"/>
</dbReference>
<dbReference type="EMBL" id="JAIMJA010000001">
    <property type="protein sequence ID" value="MCE2593272.1"/>
    <property type="molecule type" value="Genomic_DNA"/>
</dbReference>
<keyword evidence="2" id="KW-0436">Ligase</keyword>
<proteinExistence type="predicted"/>
<dbReference type="EC" id="6.5.1.2" evidence="1"/>
<sequence>MNTQPTKLTCAILTGMLTALSASSSAETCSQTQLQRFLTQQNQAYHAGNPCISDSSFDQLNQLLAHPISTLNTDIDNSWVSHRYPMKSLNSTTSKQMLLEFIKPLLQRANSLIIQPKIDGIAIELIYHHGQLAQASTRGNGAAGKDITALILLAPHIPKRLNQKAQQEEVVIYGELFIPLQAFKQIQDYSSSRQLTAALAQQKQPDMTLANLLNFFPYQLAQPLQPNDLASQQLLAQWSFKATQIFSQTINDIADAERWLNTWQQDVELDADIDGVVIKAAEQNLRDSLGSNQSFPHWAMALKPKAKRAEVTVTKLSYQVGRTGKITPILHFSPVSLGNKTVQKVSGHSVNYIKQHEINQGSLITVALAGKATPTITKVIGTSTEQDYQLPFVKPGLCLSSSYACKQRFKLQIKYTMKKLGLPLSVRKEVNQLVKQGVITQLGQLGPFYQATYHRNLSKQRLLASLTGRPLTLSHLSAMEHAELERQRLLLARLSI</sequence>
<name>A0ABS8W2U6_9GAMM</name>
<comment type="catalytic activity">
    <reaction evidence="7">
        <text>NAD(+) + (deoxyribonucleotide)n-3'-hydroxyl + 5'-phospho-(deoxyribonucleotide)m = (deoxyribonucleotide)n+m + AMP + beta-nicotinamide D-nucleotide.</text>
        <dbReference type="EC" id="6.5.1.2"/>
    </reaction>
</comment>
<evidence type="ECO:0000313" key="10">
    <source>
        <dbReference type="EMBL" id="MCE2593272.1"/>
    </source>
</evidence>
<gene>
    <name evidence="10" type="ORF">K6Y31_00355</name>
</gene>
<dbReference type="RefSeq" id="WP_233050895.1">
    <property type="nucleotide sequence ID" value="NZ_JAIMJA010000001.1"/>
</dbReference>
<feature type="signal peptide" evidence="8">
    <location>
        <begin position="1"/>
        <end position="26"/>
    </location>
</feature>
<evidence type="ECO:0000256" key="1">
    <source>
        <dbReference type="ARBA" id="ARBA00012722"/>
    </source>
</evidence>
<dbReference type="InterPro" id="IPR012340">
    <property type="entry name" value="NA-bd_OB-fold"/>
</dbReference>
<keyword evidence="3" id="KW-0235">DNA replication</keyword>
<dbReference type="Gene3D" id="3.30.470.30">
    <property type="entry name" value="DNA ligase/mRNA capping enzyme"/>
    <property type="match status" value="1"/>
</dbReference>
<keyword evidence="4" id="KW-0227">DNA damage</keyword>
<organism evidence="10 11">
    <name type="scientific">Motilimonas cestriensis</name>
    <dbReference type="NCBI Taxonomy" id="2742685"/>
    <lineage>
        <taxon>Bacteria</taxon>
        <taxon>Pseudomonadati</taxon>
        <taxon>Pseudomonadota</taxon>
        <taxon>Gammaproteobacteria</taxon>
        <taxon>Alteromonadales</taxon>
        <taxon>Alteromonadales genera incertae sedis</taxon>
        <taxon>Motilimonas</taxon>
    </lineage>
</organism>
<accession>A0ABS8W2U6</accession>
<evidence type="ECO:0000256" key="3">
    <source>
        <dbReference type="ARBA" id="ARBA00022705"/>
    </source>
</evidence>
<evidence type="ECO:0000313" key="11">
    <source>
        <dbReference type="Proteomes" id="UP001201273"/>
    </source>
</evidence>
<comment type="caution">
    <text evidence="10">The sequence shown here is derived from an EMBL/GenBank/DDBJ whole genome shotgun (WGS) entry which is preliminary data.</text>
</comment>
<dbReference type="Pfam" id="PF01653">
    <property type="entry name" value="DNA_ligase_aden"/>
    <property type="match status" value="1"/>
</dbReference>
<keyword evidence="5" id="KW-0520">NAD</keyword>
<keyword evidence="8" id="KW-0732">Signal</keyword>
<dbReference type="Gene3D" id="2.40.50.140">
    <property type="entry name" value="Nucleic acid-binding proteins"/>
    <property type="match status" value="1"/>
</dbReference>
<feature type="chain" id="PRO_5047370601" description="DNA ligase (NAD(+))" evidence="8">
    <location>
        <begin position="27"/>
        <end position="496"/>
    </location>
</feature>
<dbReference type="Proteomes" id="UP001201273">
    <property type="component" value="Unassembled WGS sequence"/>
</dbReference>
<feature type="domain" description="NAD-dependent DNA ligase N-terminal" evidence="9">
    <location>
        <begin position="23"/>
        <end position="421"/>
    </location>
</feature>
<evidence type="ECO:0000259" key="9">
    <source>
        <dbReference type="SMART" id="SM00532"/>
    </source>
</evidence>
<evidence type="ECO:0000256" key="8">
    <source>
        <dbReference type="SAM" id="SignalP"/>
    </source>
</evidence>
<dbReference type="Pfam" id="PF03120">
    <property type="entry name" value="OB_DNA_ligase"/>
    <property type="match status" value="1"/>
</dbReference>
<dbReference type="SMART" id="SM00532">
    <property type="entry name" value="LIGANc"/>
    <property type="match status" value="1"/>
</dbReference>
<keyword evidence="6" id="KW-0234">DNA repair</keyword>
<protein>
    <recommendedName>
        <fullName evidence="1">DNA ligase (NAD(+))</fullName>
        <ecNumber evidence="1">6.5.1.2</ecNumber>
    </recommendedName>
</protein>
<dbReference type="InterPro" id="IPR004150">
    <property type="entry name" value="NAD_DNA_ligase_OB"/>
</dbReference>
<evidence type="ECO:0000256" key="5">
    <source>
        <dbReference type="ARBA" id="ARBA00023027"/>
    </source>
</evidence>
<reference evidence="10 11" key="1">
    <citation type="journal article" date="2022" name="Environ. Microbiol. Rep.">
        <title>Eco-phylogenetic analyses reveal divergent evolution of vitamin B12 metabolism in the marine bacterial family 'Psychromonadaceae'.</title>
        <authorList>
            <person name="Jin X."/>
            <person name="Yang Y."/>
            <person name="Cao H."/>
            <person name="Gao B."/>
            <person name="Zhao Z."/>
        </authorList>
    </citation>
    <scope>NUCLEOTIDE SEQUENCE [LARGE SCALE GENOMIC DNA]</scope>
    <source>
        <strain evidence="10 11">MKS20</strain>
    </source>
</reference>
<evidence type="ECO:0000256" key="4">
    <source>
        <dbReference type="ARBA" id="ARBA00022763"/>
    </source>
</evidence>
<dbReference type="InterPro" id="IPR013839">
    <property type="entry name" value="DNAligase_adenylation"/>
</dbReference>
<evidence type="ECO:0000256" key="7">
    <source>
        <dbReference type="ARBA" id="ARBA00034005"/>
    </source>
</evidence>
<keyword evidence="11" id="KW-1185">Reference proteome</keyword>
<dbReference type="SUPFAM" id="SSF56091">
    <property type="entry name" value="DNA ligase/mRNA capping enzyme, catalytic domain"/>
    <property type="match status" value="1"/>
</dbReference>
<dbReference type="InterPro" id="IPR013840">
    <property type="entry name" value="DNAligase_N"/>
</dbReference>
<evidence type="ECO:0000256" key="6">
    <source>
        <dbReference type="ARBA" id="ARBA00023204"/>
    </source>
</evidence>